<accession>A0A194PP23</accession>
<sequence length="502" mass="53973">MTRRKKSKSASSGKDAAAVHAPAQAALATASAQAGAAEPDVTYTVPICPRTGYCLLGPRPVYPILAPRPVQTLSATRPPLIQQGTQPMFATHGPRPMHQVSVPTCSTAARRGTAPRSGAAAQLEAVRQPGAASHSENARRVGNSPQPATARQPVTAATGSQVPPQKRAPQADQKKSSGDLQVKSSAGQRSVTASCDRSSSSSTGRSTRSEELSSAISVASTSTSDFKDKKKPKPYKINVTYETKEINIYPRYPILTVERLRNLEYHVGELTTVIGRRPAVYPLGRRVRFVPETAAEGDTIKRYLARIEAQEGIAWCSYSLPPGNSLKVVVKVKIVERIKIKDDLAKLKQQDEQSGDPAQVKQKDSDAKDVSAPTSVQNRKTDKESSPKEKNIASLSGVKSVSENNIKKLTNSAALNQMTTSNSAAVAKNKPVALTGSVQSTKTNGNINNKNQSAKKARRRGHIQEPKKMTEIEKTAAAVKIVPERDNKLIIVGVQRTNKLLF</sequence>
<feature type="region of interest" description="Disordered" evidence="1">
    <location>
        <begin position="348"/>
        <end position="397"/>
    </location>
</feature>
<feature type="region of interest" description="Disordered" evidence="1">
    <location>
        <begin position="1"/>
        <end position="24"/>
    </location>
</feature>
<feature type="compositionally biased region" description="Basic and acidic residues" evidence="1">
    <location>
        <begin position="379"/>
        <end position="391"/>
    </location>
</feature>
<feature type="compositionally biased region" description="Low complexity" evidence="1">
    <location>
        <begin position="189"/>
        <end position="224"/>
    </location>
</feature>
<evidence type="ECO:0000256" key="1">
    <source>
        <dbReference type="SAM" id="MobiDB-lite"/>
    </source>
</evidence>
<name>A0A194PP23_PAPXU</name>
<dbReference type="EMBL" id="KQ459597">
    <property type="protein sequence ID" value="KPI95181.1"/>
    <property type="molecule type" value="Genomic_DNA"/>
</dbReference>
<proteinExistence type="predicted"/>
<keyword evidence="3" id="KW-1185">Reference proteome</keyword>
<feature type="region of interest" description="Disordered" evidence="1">
    <location>
        <begin position="91"/>
        <end position="232"/>
    </location>
</feature>
<reference evidence="2 3" key="1">
    <citation type="journal article" date="2015" name="Nat. Commun.">
        <title>Outbred genome sequencing and CRISPR/Cas9 gene editing in butterflies.</title>
        <authorList>
            <person name="Li X."/>
            <person name="Fan D."/>
            <person name="Zhang W."/>
            <person name="Liu G."/>
            <person name="Zhang L."/>
            <person name="Zhao L."/>
            <person name="Fang X."/>
            <person name="Chen L."/>
            <person name="Dong Y."/>
            <person name="Chen Y."/>
            <person name="Ding Y."/>
            <person name="Zhao R."/>
            <person name="Feng M."/>
            <person name="Zhu Y."/>
            <person name="Feng Y."/>
            <person name="Jiang X."/>
            <person name="Zhu D."/>
            <person name="Xiang H."/>
            <person name="Feng X."/>
            <person name="Li S."/>
            <person name="Wang J."/>
            <person name="Zhang G."/>
            <person name="Kronforst M.R."/>
            <person name="Wang W."/>
        </authorList>
    </citation>
    <scope>NUCLEOTIDE SEQUENCE [LARGE SCALE GENOMIC DNA]</scope>
    <source>
        <strain evidence="2">Ya'a_city_454_Px</strain>
        <tissue evidence="2">Whole body</tissue>
    </source>
</reference>
<gene>
    <name evidence="2" type="ORF">RR46_12185</name>
</gene>
<evidence type="ECO:0000313" key="3">
    <source>
        <dbReference type="Proteomes" id="UP000053268"/>
    </source>
</evidence>
<feature type="region of interest" description="Disordered" evidence="1">
    <location>
        <begin position="438"/>
        <end position="463"/>
    </location>
</feature>
<feature type="compositionally biased region" description="Polar residues" evidence="1">
    <location>
        <begin position="438"/>
        <end position="452"/>
    </location>
</feature>
<dbReference type="Proteomes" id="UP000053268">
    <property type="component" value="Unassembled WGS sequence"/>
</dbReference>
<protein>
    <submittedName>
        <fullName evidence="2">Uncharacterized protein</fullName>
    </submittedName>
</protein>
<organism evidence="2 3">
    <name type="scientific">Papilio xuthus</name>
    <name type="common">Asian swallowtail butterfly</name>
    <dbReference type="NCBI Taxonomy" id="66420"/>
    <lineage>
        <taxon>Eukaryota</taxon>
        <taxon>Metazoa</taxon>
        <taxon>Ecdysozoa</taxon>
        <taxon>Arthropoda</taxon>
        <taxon>Hexapoda</taxon>
        <taxon>Insecta</taxon>
        <taxon>Pterygota</taxon>
        <taxon>Neoptera</taxon>
        <taxon>Endopterygota</taxon>
        <taxon>Lepidoptera</taxon>
        <taxon>Glossata</taxon>
        <taxon>Ditrysia</taxon>
        <taxon>Papilionoidea</taxon>
        <taxon>Papilionidae</taxon>
        <taxon>Papilioninae</taxon>
        <taxon>Papilio</taxon>
    </lineage>
</organism>
<dbReference type="AlphaFoldDB" id="A0A194PP23"/>
<feature type="compositionally biased region" description="Polar residues" evidence="1">
    <location>
        <begin position="178"/>
        <end position="188"/>
    </location>
</feature>
<feature type="compositionally biased region" description="Low complexity" evidence="1">
    <location>
        <begin position="9"/>
        <end position="24"/>
    </location>
</feature>
<evidence type="ECO:0000313" key="2">
    <source>
        <dbReference type="EMBL" id="KPI95181.1"/>
    </source>
</evidence>